<keyword evidence="4" id="KW-0106">Calcium</keyword>
<dbReference type="InterPro" id="IPR002048">
    <property type="entry name" value="EF_hand_dom"/>
</dbReference>
<evidence type="ECO:0000256" key="2">
    <source>
        <dbReference type="ARBA" id="ARBA00022448"/>
    </source>
</evidence>
<organism evidence="12 13">
    <name type="scientific">Symbiodinium necroappetens</name>
    <dbReference type="NCBI Taxonomy" id="1628268"/>
    <lineage>
        <taxon>Eukaryota</taxon>
        <taxon>Sar</taxon>
        <taxon>Alveolata</taxon>
        <taxon>Dinophyceae</taxon>
        <taxon>Suessiales</taxon>
        <taxon>Symbiodiniaceae</taxon>
        <taxon>Symbiodinium</taxon>
    </lineage>
</organism>
<dbReference type="GO" id="GO:0015271">
    <property type="term" value="F:outward rectifier potassium channel activity"/>
    <property type="evidence" value="ECO:0007669"/>
    <property type="project" value="TreeGrafter"/>
</dbReference>
<evidence type="ECO:0000256" key="6">
    <source>
        <dbReference type="ARBA" id="ARBA00023065"/>
    </source>
</evidence>
<keyword evidence="13" id="KW-1185">Reference proteome</keyword>
<proteinExistence type="predicted"/>
<dbReference type="PROSITE" id="PS50222">
    <property type="entry name" value="EF_HAND_2"/>
    <property type="match status" value="1"/>
</dbReference>
<dbReference type="SUPFAM" id="SSF81324">
    <property type="entry name" value="Voltage-gated potassium channels"/>
    <property type="match status" value="2"/>
</dbReference>
<evidence type="ECO:0000256" key="8">
    <source>
        <dbReference type="ARBA" id="ARBA00023303"/>
    </source>
</evidence>
<keyword evidence="8" id="KW-0407">Ion channel</keyword>
<accession>A0A812P9U3</accession>
<dbReference type="PRINTS" id="PR01333">
    <property type="entry name" value="2POREKCHANEL"/>
</dbReference>
<dbReference type="GO" id="GO:0005737">
    <property type="term" value="C:cytoplasm"/>
    <property type="evidence" value="ECO:0007669"/>
    <property type="project" value="UniProtKB-ARBA"/>
</dbReference>
<dbReference type="Pfam" id="PF13202">
    <property type="entry name" value="EF-hand_5"/>
    <property type="match status" value="1"/>
</dbReference>
<keyword evidence="5 10" id="KW-1133">Transmembrane helix</keyword>
<keyword evidence="7 10" id="KW-0472">Membrane</keyword>
<dbReference type="PANTHER" id="PTHR11003:SF345">
    <property type="entry name" value="TWIK FAMILY OF POTASSIUM CHANNELS PROTEIN 18"/>
    <property type="match status" value="1"/>
</dbReference>
<evidence type="ECO:0000256" key="4">
    <source>
        <dbReference type="ARBA" id="ARBA00022837"/>
    </source>
</evidence>
<evidence type="ECO:0000256" key="9">
    <source>
        <dbReference type="SAM" id="MobiDB-lite"/>
    </source>
</evidence>
<feature type="transmembrane region" description="Helical" evidence="10">
    <location>
        <begin position="12"/>
        <end position="34"/>
    </location>
</feature>
<dbReference type="InterPro" id="IPR003280">
    <property type="entry name" value="2pore_dom_K_chnl"/>
</dbReference>
<name>A0A812P9U3_9DINO</name>
<feature type="transmembrane region" description="Helical" evidence="10">
    <location>
        <begin position="133"/>
        <end position="160"/>
    </location>
</feature>
<reference evidence="12" key="1">
    <citation type="submission" date="2021-02" db="EMBL/GenBank/DDBJ databases">
        <authorList>
            <person name="Dougan E. K."/>
            <person name="Rhodes N."/>
            <person name="Thang M."/>
            <person name="Chan C."/>
        </authorList>
    </citation>
    <scope>NUCLEOTIDE SEQUENCE</scope>
</reference>
<dbReference type="InterPro" id="IPR011992">
    <property type="entry name" value="EF-hand-dom_pair"/>
</dbReference>
<dbReference type="Proteomes" id="UP000601435">
    <property type="component" value="Unassembled WGS sequence"/>
</dbReference>
<dbReference type="InterPro" id="IPR013099">
    <property type="entry name" value="K_chnl_dom"/>
</dbReference>
<keyword evidence="2" id="KW-0813">Transport</keyword>
<dbReference type="PANTHER" id="PTHR11003">
    <property type="entry name" value="POTASSIUM CHANNEL, SUBFAMILY K"/>
    <property type="match status" value="1"/>
</dbReference>
<dbReference type="InterPro" id="IPR018247">
    <property type="entry name" value="EF_Hand_1_Ca_BS"/>
</dbReference>
<keyword evidence="3 10" id="KW-0812">Transmembrane</keyword>
<evidence type="ECO:0000256" key="7">
    <source>
        <dbReference type="ARBA" id="ARBA00023136"/>
    </source>
</evidence>
<dbReference type="GO" id="GO:0030322">
    <property type="term" value="P:stabilization of membrane potential"/>
    <property type="evidence" value="ECO:0007669"/>
    <property type="project" value="TreeGrafter"/>
</dbReference>
<dbReference type="Gene3D" id="1.10.238.10">
    <property type="entry name" value="EF-hand"/>
    <property type="match status" value="1"/>
</dbReference>
<dbReference type="GO" id="GO:0022841">
    <property type="term" value="F:potassium ion leak channel activity"/>
    <property type="evidence" value="ECO:0007669"/>
    <property type="project" value="TreeGrafter"/>
</dbReference>
<dbReference type="Gene3D" id="1.10.287.70">
    <property type="match status" value="2"/>
</dbReference>
<evidence type="ECO:0000313" key="12">
    <source>
        <dbReference type="EMBL" id="CAE7345890.1"/>
    </source>
</evidence>
<feature type="transmembrane region" description="Helical" evidence="10">
    <location>
        <begin position="209"/>
        <end position="226"/>
    </location>
</feature>
<sequence>MALPLDLRVSPTRAATCLIVCSCYCLLGGAIYSFLEPEWSFTDCIYFSFVTTTTVGYGCLAPTSMESRAFTMVYAFFSVPFITGTLAEFQRAWLSLCFRPWCWMLSHCLPTPERGDWIHIEESNVWVLSSVPFYFWGIVELATFLAATAFLMMLVMWAMFVDSPGAFASSLDVTQAYEMGLFDSIYYFVITSTTVGYGDICPRTNSAKGWSIVVASYGIGLIIMWADHINRLRQARQLSLRKARMLQRELDPTLIEEFDVSGDGKVTELEYVLAMLRALELVNMDHVTPIIDRFKELDKDGNGVLDRDDLQRLLLRRCDQIETEHRSRPRLSRLSSRVAVSAGTAVGHTSAASASNGTTGSMEHRRSHSGDTDRLCARSISTLRFAQEDEEKYEDEDVVTNTYL</sequence>
<comment type="caution">
    <text evidence="12">The sequence shown here is derived from an EMBL/GenBank/DDBJ whole genome shotgun (WGS) entry which is preliminary data.</text>
</comment>
<evidence type="ECO:0000313" key="13">
    <source>
        <dbReference type="Proteomes" id="UP000601435"/>
    </source>
</evidence>
<dbReference type="OrthoDB" id="415460at2759"/>
<dbReference type="Pfam" id="PF07885">
    <property type="entry name" value="Ion_trans_2"/>
    <property type="match status" value="2"/>
</dbReference>
<feature type="transmembrane region" description="Helical" evidence="10">
    <location>
        <begin position="72"/>
        <end position="94"/>
    </location>
</feature>
<feature type="region of interest" description="Disordered" evidence="9">
    <location>
        <begin position="343"/>
        <end position="373"/>
    </location>
</feature>
<dbReference type="PROSITE" id="PS00018">
    <property type="entry name" value="EF_HAND_1"/>
    <property type="match status" value="2"/>
</dbReference>
<gene>
    <name evidence="12" type="primary">TPKB</name>
    <name evidence="12" type="ORF">SNEC2469_LOCUS8956</name>
</gene>
<comment type="subcellular location">
    <subcellularLocation>
        <location evidence="1">Membrane</location>
        <topology evidence="1">Multi-pass membrane protein</topology>
    </subcellularLocation>
</comment>
<dbReference type="EMBL" id="CAJNJA010014598">
    <property type="protein sequence ID" value="CAE7345890.1"/>
    <property type="molecule type" value="Genomic_DNA"/>
</dbReference>
<feature type="transmembrane region" description="Helical" evidence="10">
    <location>
        <begin position="40"/>
        <end position="60"/>
    </location>
</feature>
<evidence type="ECO:0000259" key="11">
    <source>
        <dbReference type="PROSITE" id="PS50222"/>
    </source>
</evidence>
<feature type="compositionally biased region" description="Low complexity" evidence="9">
    <location>
        <begin position="343"/>
        <end position="361"/>
    </location>
</feature>
<evidence type="ECO:0000256" key="5">
    <source>
        <dbReference type="ARBA" id="ARBA00022989"/>
    </source>
</evidence>
<dbReference type="GO" id="GO:0005509">
    <property type="term" value="F:calcium ion binding"/>
    <property type="evidence" value="ECO:0007669"/>
    <property type="project" value="InterPro"/>
</dbReference>
<feature type="domain" description="EF-hand" evidence="11">
    <location>
        <begin position="285"/>
        <end position="320"/>
    </location>
</feature>
<evidence type="ECO:0000256" key="1">
    <source>
        <dbReference type="ARBA" id="ARBA00004141"/>
    </source>
</evidence>
<evidence type="ECO:0000256" key="3">
    <source>
        <dbReference type="ARBA" id="ARBA00022692"/>
    </source>
</evidence>
<dbReference type="SUPFAM" id="SSF47473">
    <property type="entry name" value="EF-hand"/>
    <property type="match status" value="1"/>
</dbReference>
<keyword evidence="6" id="KW-0406">Ion transport</keyword>
<dbReference type="GO" id="GO:0005886">
    <property type="term" value="C:plasma membrane"/>
    <property type="evidence" value="ECO:0007669"/>
    <property type="project" value="TreeGrafter"/>
</dbReference>
<protein>
    <submittedName>
        <fullName evidence="12">TPKB protein</fullName>
    </submittedName>
</protein>
<feature type="compositionally biased region" description="Basic and acidic residues" evidence="9">
    <location>
        <begin position="362"/>
        <end position="373"/>
    </location>
</feature>
<evidence type="ECO:0000256" key="10">
    <source>
        <dbReference type="SAM" id="Phobius"/>
    </source>
</evidence>
<dbReference type="AlphaFoldDB" id="A0A812P9U3"/>